<dbReference type="PANTHER" id="PTHR13794:SF58">
    <property type="entry name" value="MITOCHONDRIAL ENOLASE SUPERFAMILY MEMBER 1"/>
    <property type="match status" value="1"/>
</dbReference>
<dbReference type="GO" id="GO:0009063">
    <property type="term" value="P:amino acid catabolic process"/>
    <property type="evidence" value="ECO:0007669"/>
    <property type="project" value="InterPro"/>
</dbReference>
<dbReference type="SMART" id="SM00922">
    <property type="entry name" value="MR_MLE"/>
    <property type="match status" value="1"/>
</dbReference>
<evidence type="ECO:0000313" key="5">
    <source>
        <dbReference type="EMBL" id="SFU08656.1"/>
    </source>
</evidence>
<dbReference type="InterPro" id="IPR046945">
    <property type="entry name" value="RHMD-like"/>
</dbReference>
<evidence type="ECO:0000313" key="6">
    <source>
        <dbReference type="Proteomes" id="UP000198844"/>
    </source>
</evidence>
<protein>
    <submittedName>
        <fullName evidence="5">L-alanine-DL-glutamate epimerase</fullName>
    </submittedName>
</protein>
<dbReference type="InterPro" id="IPR029017">
    <property type="entry name" value="Enolase-like_N"/>
</dbReference>
<keyword evidence="3" id="KW-0460">Magnesium</keyword>
<proteinExistence type="predicted"/>
<dbReference type="Gene3D" id="3.30.390.10">
    <property type="entry name" value="Enolase-like, N-terminal domain"/>
    <property type="match status" value="1"/>
</dbReference>
<dbReference type="RefSeq" id="WP_093635233.1">
    <property type="nucleotide sequence ID" value="NZ_FPBH01000009.1"/>
</dbReference>
<dbReference type="SFLD" id="SFLDS00001">
    <property type="entry name" value="Enolase"/>
    <property type="match status" value="1"/>
</dbReference>
<comment type="cofactor">
    <cofactor evidence="1">
        <name>Mg(2+)</name>
        <dbReference type="ChEBI" id="CHEBI:18420"/>
    </cofactor>
</comment>
<dbReference type="SUPFAM" id="SSF54826">
    <property type="entry name" value="Enolase N-terminal domain-like"/>
    <property type="match status" value="1"/>
</dbReference>
<dbReference type="InterPro" id="IPR018110">
    <property type="entry name" value="Mandel_Rmase/mucon_lact_enz_CS"/>
</dbReference>
<name>A0A1I7DAK0_9BURK</name>
<gene>
    <name evidence="5" type="ORF">SAMN05192563_100992</name>
</gene>
<keyword evidence="2" id="KW-0479">Metal-binding</keyword>
<evidence type="ECO:0000256" key="2">
    <source>
        <dbReference type="ARBA" id="ARBA00022723"/>
    </source>
</evidence>
<dbReference type="GO" id="GO:0016836">
    <property type="term" value="F:hydro-lyase activity"/>
    <property type="evidence" value="ECO:0007669"/>
    <property type="project" value="TreeGrafter"/>
</dbReference>
<accession>A0A1I7DAK0</accession>
<evidence type="ECO:0000259" key="4">
    <source>
        <dbReference type="SMART" id="SM00922"/>
    </source>
</evidence>
<evidence type="ECO:0000256" key="1">
    <source>
        <dbReference type="ARBA" id="ARBA00001946"/>
    </source>
</evidence>
<dbReference type="Pfam" id="PF13378">
    <property type="entry name" value="MR_MLE_C"/>
    <property type="match status" value="1"/>
</dbReference>
<reference evidence="5 6" key="1">
    <citation type="submission" date="2016-10" db="EMBL/GenBank/DDBJ databases">
        <authorList>
            <person name="de Groot N.N."/>
        </authorList>
    </citation>
    <scope>NUCLEOTIDE SEQUENCE [LARGE SCALE GENOMIC DNA]</scope>
    <source>
        <strain evidence="5 6">LMG 27731</strain>
    </source>
</reference>
<dbReference type="GO" id="GO:0000287">
    <property type="term" value="F:magnesium ion binding"/>
    <property type="evidence" value="ECO:0007669"/>
    <property type="project" value="TreeGrafter"/>
</dbReference>
<evidence type="ECO:0000256" key="3">
    <source>
        <dbReference type="ARBA" id="ARBA00022842"/>
    </source>
</evidence>
<dbReference type="EMBL" id="FPBH01000009">
    <property type="protein sequence ID" value="SFU08656.1"/>
    <property type="molecule type" value="Genomic_DNA"/>
</dbReference>
<dbReference type="InterPro" id="IPR013342">
    <property type="entry name" value="Mandelate_racemase_C"/>
</dbReference>
<dbReference type="InterPro" id="IPR036849">
    <property type="entry name" value="Enolase-like_C_sf"/>
</dbReference>
<dbReference type="PANTHER" id="PTHR13794">
    <property type="entry name" value="ENOLASE SUPERFAMILY, MANDELATE RACEMASE"/>
    <property type="match status" value="1"/>
</dbReference>
<dbReference type="Gene3D" id="3.20.20.120">
    <property type="entry name" value="Enolase-like C-terminal domain"/>
    <property type="match status" value="1"/>
</dbReference>
<dbReference type="Pfam" id="PF02746">
    <property type="entry name" value="MR_MLE_N"/>
    <property type="match status" value="1"/>
</dbReference>
<dbReference type="InterPro" id="IPR029065">
    <property type="entry name" value="Enolase_C-like"/>
</dbReference>
<sequence>MTTIVQIEVMRVAIGFDAGRRVTEDSGARAGDAFNAASKQLARMESLLVKVVLSDGRVGWGEGFGHACNPATFAMLAGAVGRFFIGMPFDAAAQPEVLNATAQRAFHSYGSTGPMMYALSAIDIALWDLAGQAAGTPLYRMLGASRTRVDVYASLVSYDNDPAEVARQVRRVHAEGFTRIKLHETSADAIRAAREALPAEVELMVDVNCPWSAEEAATQAARIRSQGLTWLEEPVWPPDNYAGLAQVRRCGVPIAAGENAAGIAGIRQCLESGAVDVLQPSVAKLGGVTAIREAITLANRHGVRVVPHCFFYGPGLLATAHIVASLPDTVALEMPAVRFDALLHPAMALRPTLTLPDTPGLGFAPDEDVLRSNLIDHAIVR</sequence>
<feature type="domain" description="Mandelate racemase/muconate lactonizing enzyme C-terminal" evidence="4">
    <location>
        <begin position="162"/>
        <end position="253"/>
    </location>
</feature>
<dbReference type="AlphaFoldDB" id="A0A1I7DAK0"/>
<dbReference type="OrthoDB" id="103536at2"/>
<organism evidence="5 6">
    <name type="scientific">Paraburkholderia aspalathi</name>
    <dbReference type="NCBI Taxonomy" id="1324617"/>
    <lineage>
        <taxon>Bacteria</taxon>
        <taxon>Pseudomonadati</taxon>
        <taxon>Pseudomonadota</taxon>
        <taxon>Betaproteobacteria</taxon>
        <taxon>Burkholderiales</taxon>
        <taxon>Burkholderiaceae</taxon>
        <taxon>Paraburkholderia</taxon>
    </lineage>
</organism>
<dbReference type="InterPro" id="IPR013341">
    <property type="entry name" value="Mandelate_racemase_N_dom"/>
</dbReference>
<dbReference type="SUPFAM" id="SSF51604">
    <property type="entry name" value="Enolase C-terminal domain-like"/>
    <property type="match status" value="1"/>
</dbReference>
<dbReference type="CDD" id="cd03316">
    <property type="entry name" value="MR_like"/>
    <property type="match status" value="1"/>
</dbReference>
<dbReference type="Proteomes" id="UP000198844">
    <property type="component" value="Unassembled WGS sequence"/>
</dbReference>
<dbReference type="GO" id="GO:0016052">
    <property type="term" value="P:carbohydrate catabolic process"/>
    <property type="evidence" value="ECO:0007669"/>
    <property type="project" value="TreeGrafter"/>
</dbReference>
<dbReference type="PROSITE" id="PS00909">
    <property type="entry name" value="MR_MLE_2"/>
    <property type="match status" value="1"/>
</dbReference>